<dbReference type="PANTHER" id="PTHR44051">
    <property type="entry name" value="GLUTATHIONE S-TRANSFERASE-RELATED"/>
    <property type="match status" value="1"/>
</dbReference>
<dbReference type="InterPro" id="IPR004045">
    <property type="entry name" value="Glutathione_S-Trfase_N"/>
</dbReference>
<dbReference type="InterPro" id="IPR036249">
    <property type="entry name" value="Thioredoxin-like_sf"/>
</dbReference>
<evidence type="ECO:0000313" key="3">
    <source>
        <dbReference type="EMBL" id="RKF13714.1"/>
    </source>
</evidence>
<keyword evidence="3" id="KW-0808">Transferase</keyword>
<sequence length="204" mass="22705">MLKLYDFELSGHAHRARLMLSLLNLPYEKLHVNLGSGEHKQSEFRAINPFTQVPVLDDDGLIIRDSIAIIVHLANNYDPSWNPQDREQQAQVQQWLALAARSLAEGPARARLITVFGATFDQDAVIEASHQTLSVINVLLEGKQWMVGNKASIADVACYSYIAHAPEGMVSLDSYENIQRWLANVEQLDGFIAMQATPQPALSV</sequence>
<dbReference type="SUPFAM" id="SSF52833">
    <property type="entry name" value="Thioredoxin-like"/>
    <property type="match status" value="1"/>
</dbReference>
<accession>A0A420E6Y9</accession>
<feature type="domain" description="GST N-terminal" evidence="1">
    <location>
        <begin position="1"/>
        <end position="81"/>
    </location>
</feature>
<protein>
    <submittedName>
        <fullName evidence="3">Glutathione S-transferase family protein</fullName>
    </submittedName>
</protein>
<dbReference type="PROSITE" id="PS50404">
    <property type="entry name" value="GST_NTER"/>
    <property type="match status" value="1"/>
</dbReference>
<dbReference type="InterPro" id="IPR010987">
    <property type="entry name" value="Glutathione-S-Trfase_C-like"/>
</dbReference>
<dbReference type="SFLD" id="SFLDG01151">
    <property type="entry name" value="Main.2:_Nu-like"/>
    <property type="match status" value="1"/>
</dbReference>
<dbReference type="SUPFAM" id="SSF47616">
    <property type="entry name" value="GST C-terminal domain-like"/>
    <property type="match status" value="1"/>
</dbReference>
<dbReference type="PANTHER" id="PTHR44051:SF2">
    <property type="entry name" value="HYPOTHETICAL GLUTATHIONE S-TRANSFERASE LIKE PROTEIN"/>
    <property type="match status" value="1"/>
</dbReference>
<organism evidence="3 4">
    <name type="scientific">Alginatibacterium sediminis</name>
    <dbReference type="NCBI Taxonomy" id="2164068"/>
    <lineage>
        <taxon>Bacteria</taxon>
        <taxon>Pseudomonadati</taxon>
        <taxon>Pseudomonadota</taxon>
        <taxon>Gammaproteobacteria</taxon>
        <taxon>Alteromonadales</taxon>
        <taxon>Alteromonadaceae</taxon>
        <taxon>Alginatibacterium</taxon>
    </lineage>
</organism>
<dbReference type="EMBL" id="RAQO01000010">
    <property type="protein sequence ID" value="RKF13714.1"/>
    <property type="molecule type" value="Genomic_DNA"/>
</dbReference>
<dbReference type="Gene3D" id="1.20.1050.10">
    <property type="match status" value="1"/>
</dbReference>
<proteinExistence type="predicted"/>
<dbReference type="RefSeq" id="WP_120356424.1">
    <property type="nucleotide sequence ID" value="NZ_RAQO01000010.1"/>
</dbReference>
<dbReference type="CDD" id="cd03056">
    <property type="entry name" value="GST_N_4"/>
    <property type="match status" value="1"/>
</dbReference>
<dbReference type="InterPro" id="IPR036282">
    <property type="entry name" value="Glutathione-S-Trfase_C_sf"/>
</dbReference>
<evidence type="ECO:0000313" key="4">
    <source>
        <dbReference type="Proteomes" id="UP000286482"/>
    </source>
</evidence>
<dbReference type="GO" id="GO:0016740">
    <property type="term" value="F:transferase activity"/>
    <property type="evidence" value="ECO:0007669"/>
    <property type="project" value="UniProtKB-KW"/>
</dbReference>
<dbReference type="SFLD" id="SFLDS00019">
    <property type="entry name" value="Glutathione_Transferase_(cytos"/>
    <property type="match status" value="1"/>
</dbReference>
<dbReference type="Pfam" id="PF00043">
    <property type="entry name" value="GST_C"/>
    <property type="match status" value="1"/>
</dbReference>
<dbReference type="Pfam" id="PF13417">
    <property type="entry name" value="GST_N_3"/>
    <property type="match status" value="1"/>
</dbReference>
<dbReference type="OrthoDB" id="9797500at2"/>
<evidence type="ECO:0000259" key="2">
    <source>
        <dbReference type="PROSITE" id="PS50405"/>
    </source>
</evidence>
<dbReference type="InterPro" id="IPR040079">
    <property type="entry name" value="Glutathione_S-Trfase"/>
</dbReference>
<keyword evidence="4" id="KW-1185">Reference proteome</keyword>
<name>A0A420E6Y9_9ALTE</name>
<gene>
    <name evidence="3" type="ORF">DBZ36_18250</name>
</gene>
<dbReference type="Proteomes" id="UP000286482">
    <property type="component" value="Unassembled WGS sequence"/>
</dbReference>
<comment type="caution">
    <text evidence="3">The sequence shown here is derived from an EMBL/GenBank/DDBJ whole genome shotgun (WGS) entry which is preliminary data.</text>
</comment>
<feature type="domain" description="GST C-terminal" evidence="2">
    <location>
        <begin position="85"/>
        <end position="204"/>
    </location>
</feature>
<dbReference type="PROSITE" id="PS50405">
    <property type="entry name" value="GST_CTER"/>
    <property type="match status" value="1"/>
</dbReference>
<dbReference type="AlphaFoldDB" id="A0A420E6Y9"/>
<dbReference type="InterPro" id="IPR004046">
    <property type="entry name" value="GST_C"/>
</dbReference>
<evidence type="ECO:0000259" key="1">
    <source>
        <dbReference type="PROSITE" id="PS50404"/>
    </source>
</evidence>
<dbReference type="SFLD" id="SFLDG00358">
    <property type="entry name" value="Main_(cytGST)"/>
    <property type="match status" value="1"/>
</dbReference>
<reference evidence="3 4" key="1">
    <citation type="submission" date="2018-09" db="EMBL/GenBank/DDBJ databases">
        <authorList>
            <person name="Wang Z."/>
        </authorList>
    </citation>
    <scope>NUCLEOTIDE SEQUENCE [LARGE SCALE GENOMIC DNA]</scope>
    <source>
        <strain evidence="3 4">ALS 81</strain>
    </source>
</reference>
<dbReference type="Gene3D" id="3.40.30.10">
    <property type="entry name" value="Glutaredoxin"/>
    <property type="match status" value="1"/>
</dbReference>